<gene>
    <name evidence="2" type="ORF">FZO89_05450</name>
</gene>
<evidence type="ECO:0000259" key="1">
    <source>
        <dbReference type="Pfam" id="PF09836"/>
    </source>
</evidence>
<organism evidence="2 3">
    <name type="scientific">Luteimonas viscosa</name>
    <dbReference type="NCBI Taxonomy" id="1132694"/>
    <lineage>
        <taxon>Bacteria</taxon>
        <taxon>Pseudomonadati</taxon>
        <taxon>Pseudomonadota</taxon>
        <taxon>Gammaproteobacteria</taxon>
        <taxon>Lysobacterales</taxon>
        <taxon>Lysobacteraceae</taxon>
        <taxon>Luteimonas</taxon>
    </lineage>
</organism>
<accession>A0A5D4XS20</accession>
<name>A0A5D4XS20_9GAMM</name>
<evidence type="ECO:0000313" key="3">
    <source>
        <dbReference type="Proteomes" id="UP000324973"/>
    </source>
</evidence>
<dbReference type="RefSeq" id="WP_149102291.1">
    <property type="nucleotide sequence ID" value="NZ_VTFT01000001.1"/>
</dbReference>
<keyword evidence="3" id="KW-1185">Reference proteome</keyword>
<proteinExistence type="predicted"/>
<sequence length="266" mass="28711">MNLAQVQARFLAGILDEQADWPAQWDARMARGLAVYRDNHRHALMEAMQSTFERTRRWVGEAAFAAAAAHHLVLHPPTGWTLDAIGDGFPATAAALFPRDPEVRDLAALEWAMHTAFTAADSTCLDLATWQAATRGFTGDDWAGMHLRTCAGLTVLDVGSDCVALWRALADNGAAPAPPLARPASAIVWRDGWQPVCCLATREEGEALRRIAAGTSYGALCEWLFAHATAPEDAAREAGRMLAWWLQSGLLAAVSAPQTADDRGRA</sequence>
<feature type="domain" description="Putative DNA-binding" evidence="1">
    <location>
        <begin position="5"/>
        <end position="91"/>
    </location>
</feature>
<dbReference type="EMBL" id="VTFT01000001">
    <property type="protein sequence ID" value="TYT25742.1"/>
    <property type="molecule type" value="Genomic_DNA"/>
</dbReference>
<reference evidence="2 3" key="1">
    <citation type="submission" date="2019-08" db="EMBL/GenBank/DDBJ databases">
        <title>Luteimonas viscosus sp. nov., isolated from soil of a sunflower field.</title>
        <authorList>
            <person name="Jianli Z."/>
            <person name="Ying Z."/>
        </authorList>
    </citation>
    <scope>NUCLEOTIDE SEQUENCE [LARGE SCALE GENOMIC DNA]</scope>
    <source>
        <strain evidence="2 3">XBU10</strain>
    </source>
</reference>
<dbReference type="Pfam" id="PF09836">
    <property type="entry name" value="DUF2063"/>
    <property type="match status" value="1"/>
</dbReference>
<dbReference type="OrthoDB" id="343356at2"/>
<dbReference type="InterPro" id="IPR018640">
    <property type="entry name" value="DUF2063"/>
</dbReference>
<evidence type="ECO:0000313" key="2">
    <source>
        <dbReference type="EMBL" id="TYT25742.1"/>
    </source>
</evidence>
<comment type="caution">
    <text evidence="2">The sequence shown here is derived from an EMBL/GenBank/DDBJ whole genome shotgun (WGS) entry which is preliminary data.</text>
</comment>
<dbReference type="Proteomes" id="UP000324973">
    <property type="component" value="Unassembled WGS sequence"/>
</dbReference>
<dbReference type="AlphaFoldDB" id="A0A5D4XS20"/>
<protein>
    <submittedName>
        <fullName evidence="2">DUF2063 domain-containing protein</fullName>
    </submittedName>
</protein>